<name>A0A9N8EQI2_9STRA</name>
<keyword evidence="3" id="KW-1185">Reference proteome</keyword>
<gene>
    <name evidence="1" type="ORF">SEMRO_1341_G264490.1</name>
    <name evidence="2" type="ORF">SEMRO_1554_G282080.1</name>
</gene>
<sequence>MNPAILLPYRDASTFVPRIDQAPRLMQRQLPTAANAAVETYMMEKPTASKDSSCATPPSPSCVAQQMVCEEPLLTLFATRDAAAVVLQRMVRGTLARWNVRVLQLQHKLAAIQALKEKQLRKLRQRTEQTKRAVKAQHEYVEEHRVVRRRLRRAKVLRTKFAEEKVLLLEANAQLRSQCQQLAQSNDECARILSTYIQNMELAQQNLTCLKVNRLHLLDTCDTYRTIVAVFQRVVGTDEEREPIAVAVE</sequence>
<reference evidence="2" key="1">
    <citation type="submission" date="2020-06" db="EMBL/GenBank/DDBJ databases">
        <authorList>
            <consortium name="Plant Systems Biology data submission"/>
        </authorList>
    </citation>
    <scope>NUCLEOTIDE SEQUENCE</scope>
    <source>
        <strain evidence="2">D6</strain>
    </source>
</reference>
<evidence type="ECO:0000313" key="3">
    <source>
        <dbReference type="Proteomes" id="UP001153069"/>
    </source>
</evidence>
<dbReference type="Proteomes" id="UP001153069">
    <property type="component" value="Unassembled WGS sequence"/>
</dbReference>
<accession>A0A9N8EQI2</accession>
<dbReference type="AlphaFoldDB" id="A0A9N8EQI2"/>
<dbReference type="EMBL" id="CAICTM010001552">
    <property type="protein sequence ID" value="CAB9524580.1"/>
    <property type="molecule type" value="Genomic_DNA"/>
</dbReference>
<evidence type="ECO:0000313" key="1">
    <source>
        <dbReference type="EMBL" id="CAB9522794.1"/>
    </source>
</evidence>
<dbReference type="EMBL" id="CAICTM010001339">
    <property type="protein sequence ID" value="CAB9522794.1"/>
    <property type="molecule type" value="Genomic_DNA"/>
</dbReference>
<evidence type="ECO:0000313" key="2">
    <source>
        <dbReference type="EMBL" id="CAB9524580.1"/>
    </source>
</evidence>
<protein>
    <submittedName>
        <fullName evidence="2">Uncharacterized protein</fullName>
    </submittedName>
</protein>
<comment type="caution">
    <text evidence="2">The sequence shown here is derived from an EMBL/GenBank/DDBJ whole genome shotgun (WGS) entry which is preliminary data.</text>
</comment>
<organism evidence="2 3">
    <name type="scientific">Seminavis robusta</name>
    <dbReference type="NCBI Taxonomy" id="568900"/>
    <lineage>
        <taxon>Eukaryota</taxon>
        <taxon>Sar</taxon>
        <taxon>Stramenopiles</taxon>
        <taxon>Ochrophyta</taxon>
        <taxon>Bacillariophyta</taxon>
        <taxon>Bacillariophyceae</taxon>
        <taxon>Bacillariophycidae</taxon>
        <taxon>Naviculales</taxon>
        <taxon>Naviculaceae</taxon>
        <taxon>Seminavis</taxon>
    </lineage>
</organism>
<dbReference type="PROSITE" id="PS50096">
    <property type="entry name" value="IQ"/>
    <property type="match status" value="1"/>
</dbReference>
<proteinExistence type="predicted"/>